<feature type="chain" id="PRO_5009295119" description="YfdX protein" evidence="1">
    <location>
        <begin position="27"/>
        <end position="194"/>
    </location>
</feature>
<dbReference type="OrthoDB" id="6089342at2"/>
<dbReference type="EMBL" id="FNVQ01000004">
    <property type="protein sequence ID" value="SEG75570.1"/>
    <property type="molecule type" value="Genomic_DNA"/>
</dbReference>
<evidence type="ECO:0008006" key="4">
    <source>
        <dbReference type="Google" id="ProtNLM"/>
    </source>
</evidence>
<accession>A0A1H6CRC0</accession>
<evidence type="ECO:0000313" key="2">
    <source>
        <dbReference type="EMBL" id="SEG75570.1"/>
    </source>
</evidence>
<dbReference type="AlphaFoldDB" id="A0A1H6CRC0"/>
<evidence type="ECO:0000256" key="1">
    <source>
        <dbReference type="SAM" id="SignalP"/>
    </source>
</evidence>
<protein>
    <recommendedName>
        <fullName evidence="4">YfdX protein</fullName>
    </recommendedName>
</protein>
<evidence type="ECO:0000313" key="3">
    <source>
        <dbReference type="Proteomes" id="UP000236745"/>
    </source>
</evidence>
<proteinExistence type="predicted"/>
<name>A0A1H6CRC0_9GAMM</name>
<keyword evidence="1" id="KW-0732">Signal</keyword>
<keyword evidence="3" id="KW-1185">Reference proteome</keyword>
<dbReference type="Proteomes" id="UP000236745">
    <property type="component" value="Unassembled WGS sequence"/>
</dbReference>
<dbReference type="RefSeq" id="WP_104004475.1">
    <property type="nucleotide sequence ID" value="NZ_FNVQ01000004.1"/>
</dbReference>
<feature type="signal peptide" evidence="1">
    <location>
        <begin position="1"/>
        <end position="26"/>
    </location>
</feature>
<sequence>MQTLSKTLNQALTALLLMLASSLAMAELEPVRIQAYIASLDEVRVLGKELKAEGKEAFLAGQIMPREGQSFDPHQRAVSALKRDEPAYYSKLESSVVKNGFTSPESWAQTGDQVVLAYGAVKVAAESPQILAMAAQSGPEQDMLLMALPEKQRAQLKQALLIAKALAAVPEADRAAVKPYIGTLDTVFTEEGLQ</sequence>
<gene>
    <name evidence="2" type="ORF">SAMN05444390_10473</name>
</gene>
<organism evidence="2 3">
    <name type="scientific">Marinobacterium lutimaris</name>
    <dbReference type="NCBI Taxonomy" id="568106"/>
    <lineage>
        <taxon>Bacteria</taxon>
        <taxon>Pseudomonadati</taxon>
        <taxon>Pseudomonadota</taxon>
        <taxon>Gammaproteobacteria</taxon>
        <taxon>Oceanospirillales</taxon>
        <taxon>Oceanospirillaceae</taxon>
        <taxon>Marinobacterium</taxon>
    </lineage>
</organism>
<reference evidence="2 3" key="1">
    <citation type="submission" date="2016-10" db="EMBL/GenBank/DDBJ databases">
        <authorList>
            <person name="de Groot N.N."/>
        </authorList>
    </citation>
    <scope>NUCLEOTIDE SEQUENCE [LARGE SCALE GENOMIC DNA]</scope>
    <source>
        <strain evidence="2 3">DSM 22012</strain>
    </source>
</reference>